<feature type="signal peptide" evidence="3">
    <location>
        <begin position="1"/>
        <end position="25"/>
    </location>
</feature>
<dbReference type="Gene3D" id="2.40.30.170">
    <property type="match status" value="1"/>
</dbReference>
<dbReference type="RefSeq" id="WP_289163094.1">
    <property type="nucleotide sequence ID" value="NZ_JASZZN010000005.1"/>
</dbReference>
<dbReference type="PANTHER" id="PTHR30469:SF15">
    <property type="entry name" value="HLYD FAMILY OF SECRETION PROTEINS"/>
    <property type="match status" value="1"/>
</dbReference>
<keyword evidence="5" id="KW-1185">Reference proteome</keyword>
<dbReference type="SUPFAM" id="SSF111369">
    <property type="entry name" value="HlyD-like secretion proteins"/>
    <property type="match status" value="1"/>
</dbReference>
<feature type="compositionally biased region" description="Low complexity" evidence="2">
    <location>
        <begin position="56"/>
        <end position="69"/>
    </location>
</feature>
<evidence type="ECO:0000256" key="2">
    <source>
        <dbReference type="SAM" id="MobiDB-lite"/>
    </source>
</evidence>
<feature type="coiled-coil region" evidence="1">
    <location>
        <begin position="215"/>
        <end position="244"/>
    </location>
</feature>
<dbReference type="PANTHER" id="PTHR30469">
    <property type="entry name" value="MULTIDRUG RESISTANCE PROTEIN MDTA"/>
    <property type="match status" value="1"/>
</dbReference>
<gene>
    <name evidence="4" type="ORF">QTN89_09140</name>
</gene>
<evidence type="ECO:0000313" key="5">
    <source>
        <dbReference type="Proteomes" id="UP001239462"/>
    </source>
</evidence>
<dbReference type="Proteomes" id="UP001239462">
    <property type="component" value="Unassembled WGS sequence"/>
</dbReference>
<reference evidence="4 5" key="1">
    <citation type="submission" date="2023-06" db="EMBL/GenBank/DDBJ databases">
        <title>Roseiconus lacunae JC819 isolated from Gulf of Mannar region, Tamil Nadu.</title>
        <authorList>
            <person name="Pk S."/>
            <person name="Ch S."/>
            <person name="Ch V.R."/>
        </authorList>
    </citation>
    <scope>NUCLEOTIDE SEQUENCE [LARGE SCALE GENOMIC DNA]</scope>
    <source>
        <strain evidence="4 5">JC819</strain>
    </source>
</reference>
<feature type="region of interest" description="Disordered" evidence="2">
    <location>
        <begin position="39"/>
        <end position="90"/>
    </location>
</feature>
<sequence>MILRSCYCFASLGLLLTLCSSSGLGQDVPAVDLVESAAPNSMTETTESSHEGPELAASGSSEQASQADQINEEESDRMDGPVPDADSVAGQEPIAAERTNSLPAQPPSNSGLSQARTLLIHNTKIAATISGLVKSVDVSAGQTILADTIVARLDDRLAEQEMIAVKAAYQAKLLESQTDTIIRDAAQEFETRQTDLRQAQLANQTYTGAVSEMQLRQLRLRVERSELKREQAELQTRVATASADHAKAKLEIAKEIVARHRIRSSRDGIVAEVIAQAGQWVQAGQPVVRVISLDPIRVECEIDPALIHDRIIGQRVRFVPRQVNPKAGSSGRLSVAELRGEISFVSSEVTSVSGRVVVWADMANPDGRVRSGVVGTLYLDDSQSTSKVSE</sequence>
<organism evidence="4 5">
    <name type="scientific">Roseiconus lacunae</name>
    <dbReference type="NCBI Taxonomy" id="2605694"/>
    <lineage>
        <taxon>Bacteria</taxon>
        <taxon>Pseudomonadati</taxon>
        <taxon>Planctomycetota</taxon>
        <taxon>Planctomycetia</taxon>
        <taxon>Pirellulales</taxon>
        <taxon>Pirellulaceae</taxon>
        <taxon>Roseiconus</taxon>
    </lineage>
</organism>
<protein>
    <submittedName>
        <fullName evidence="4">HlyD family efflux transporter periplasmic adaptor subunit</fullName>
    </submittedName>
</protein>
<evidence type="ECO:0000313" key="4">
    <source>
        <dbReference type="EMBL" id="MDM4015591.1"/>
    </source>
</evidence>
<proteinExistence type="predicted"/>
<dbReference type="Gene3D" id="2.40.50.100">
    <property type="match status" value="1"/>
</dbReference>
<feature type="chain" id="PRO_5046076791" evidence="3">
    <location>
        <begin position="26"/>
        <end position="390"/>
    </location>
</feature>
<comment type="caution">
    <text evidence="4">The sequence shown here is derived from an EMBL/GenBank/DDBJ whole genome shotgun (WGS) entry which is preliminary data.</text>
</comment>
<dbReference type="EMBL" id="JASZZN010000005">
    <property type="protein sequence ID" value="MDM4015591.1"/>
    <property type="molecule type" value="Genomic_DNA"/>
</dbReference>
<dbReference type="Gene3D" id="1.10.287.470">
    <property type="entry name" value="Helix hairpin bin"/>
    <property type="match status" value="1"/>
</dbReference>
<keyword evidence="1" id="KW-0175">Coiled coil</keyword>
<evidence type="ECO:0000256" key="3">
    <source>
        <dbReference type="SAM" id="SignalP"/>
    </source>
</evidence>
<evidence type="ECO:0000256" key="1">
    <source>
        <dbReference type="SAM" id="Coils"/>
    </source>
</evidence>
<name>A0ABT7PGJ2_9BACT</name>
<keyword evidence="3" id="KW-0732">Signal</keyword>
<accession>A0ABT7PGJ2</accession>